<dbReference type="Proteomes" id="UP001334084">
    <property type="component" value="Chromosome 7"/>
</dbReference>
<dbReference type="AlphaFoldDB" id="A0AAX4JDA0"/>
<gene>
    <name evidence="1" type="ORF">VNE69_07006</name>
</gene>
<dbReference type="EMBL" id="CP142732">
    <property type="protein sequence ID" value="WUR03937.1"/>
    <property type="molecule type" value="Genomic_DNA"/>
</dbReference>
<organism evidence="1 2">
    <name type="scientific">Vairimorpha necatrix</name>
    <dbReference type="NCBI Taxonomy" id="6039"/>
    <lineage>
        <taxon>Eukaryota</taxon>
        <taxon>Fungi</taxon>
        <taxon>Fungi incertae sedis</taxon>
        <taxon>Microsporidia</taxon>
        <taxon>Nosematidae</taxon>
        <taxon>Vairimorpha</taxon>
    </lineage>
</organism>
<dbReference type="GeneID" id="90541762"/>
<keyword evidence="2" id="KW-1185">Reference proteome</keyword>
<reference evidence="1" key="1">
    <citation type="journal article" date="2024" name="BMC Genomics">
        <title>Functional annotation of a divergent genome using sequence and structure-based similarity.</title>
        <authorList>
            <person name="Svedberg D."/>
            <person name="Winiger R.R."/>
            <person name="Berg A."/>
            <person name="Sharma H."/>
            <person name="Tellgren-Roth C."/>
            <person name="Debrunner-Vossbrinck B.A."/>
            <person name="Vossbrinck C.R."/>
            <person name="Barandun J."/>
        </authorList>
    </citation>
    <scope>NUCLEOTIDE SEQUENCE</scope>
    <source>
        <strain evidence="1">Illinois isolate</strain>
    </source>
</reference>
<name>A0AAX4JDA0_9MICR</name>
<protein>
    <submittedName>
        <fullName evidence="1">SP-containing protein</fullName>
    </submittedName>
</protein>
<dbReference type="RefSeq" id="XP_065330082.1">
    <property type="nucleotide sequence ID" value="XM_065474010.1"/>
</dbReference>
<dbReference type="KEGG" id="vnx:VNE69_07006"/>
<evidence type="ECO:0000313" key="2">
    <source>
        <dbReference type="Proteomes" id="UP001334084"/>
    </source>
</evidence>
<proteinExistence type="predicted"/>
<sequence>MYFIIEIIILNIRLSISGTIIEEKRNNLEKCMEIQKKYNPEASNVYKYNFISHDISSVILNSVLEKMQFPLEILESTENSNETKYVIVKKDLTLGIYYYGLIKGIDLSTIYDMERKYILVNKLMKDIISQTILLYQTLLCIRFNAGFLDLRKTKLIIDKYVDVKVDTKKIVIEHVFIEGGLKYIIDDIYKNISFREINTSIMEEKHKGEEQEKINKFVNESVSGLKDVINKHQQASPNLDENLMNSCMTMNYNSVTASMLSFIPLFAIRQ</sequence>
<accession>A0AAX4JDA0</accession>
<evidence type="ECO:0000313" key="1">
    <source>
        <dbReference type="EMBL" id="WUR03937.1"/>
    </source>
</evidence>